<evidence type="ECO:0000259" key="1">
    <source>
        <dbReference type="Pfam" id="PF20691"/>
    </source>
</evidence>
<name>A0A8S5P8U0_9CAUD</name>
<evidence type="ECO:0000313" key="2">
    <source>
        <dbReference type="EMBL" id="DAE03088.1"/>
    </source>
</evidence>
<dbReference type="InterPro" id="IPR049100">
    <property type="entry name" value="TAGT"/>
</dbReference>
<protein>
    <recommendedName>
        <fullName evidence="1">TET-Associated Glycosyltransferase domain-containing protein</fullName>
    </recommendedName>
</protein>
<proteinExistence type="predicted"/>
<accession>A0A8S5P8U0</accession>
<dbReference type="Pfam" id="PF20691">
    <property type="entry name" value="TAGT"/>
    <property type="match status" value="1"/>
</dbReference>
<reference evidence="2" key="1">
    <citation type="journal article" date="2021" name="Proc. Natl. Acad. Sci. U.S.A.">
        <title>A Catalog of Tens of Thousands of Viruses from Human Metagenomes Reveals Hidden Associations with Chronic Diseases.</title>
        <authorList>
            <person name="Tisza M.J."/>
            <person name="Buck C.B."/>
        </authorList>
    </citation>
    <scope>NUCLEOTIDE SEQUENCE</scope>
    <source>
        <strain evidence="2">Ct2QJ10</strain>
    </source>
</reference>
<organism evidence="2">
    <name type="scientific">Siphoviridae sp. ct2QJ10</name>
    <dbReference type="NCBI Taxonomy" id="2825315"/>
    <lineage>
        <taxon>Viruses</taxon>
        <taxon>Duplodnaviria</taxon>
        <taxon>Heunggongvirae</taxon>
        <taxon>Uroviricota</taxon>
        <taxon>Caudoviricetes</taxon>
    </lineage>
</organism>
<sequence>MQQCILVLFMKDTERRETMRDDFAVFILTHGRADNMATAKMLKKTNYTGKIYFIIDNEDEQAERYRELFGKESVIEFDKQKAYDHTDTMDNFNNHSAIIYARNESFRIAKELGLKYFLMLDDDYRDIHFRYRDGEKLKAKNIRNMDVIFEAMIHFLDVVKEISGGGSCAIAFAQGGDFVGGVKKKSANFNKRVLRKAMNSLFCRTDCPIEFRGTMNEDVTTYTTLGSRGNLFFTICDICVLQLPTQSLAGGMTEAYLESGTYLKTFYSVMSMPSCIKVSMMYSKHRRVHHRIDWETCVPKILNPRYKKGVKSNA</sequence>
<feature type="domain" description="TET-Associated Glycosyltransferase" evidence="1">
    <location>
        <begin position="23"/>
        <end position="251"/>
    </location>
</feature>
<dbReference type="EMBL" id="BK015358">
    <property type="protein sequence ID" value="DAE03088.1"/>
    <property type="molecule type" value="Genomic_DNA"/>
</dbReference>